<reference evidence="2 3" key="1">
    <citation type="submission" date="2024-02" db="EMBL/GenBank/DDBJ databases">
        <authorList>
            <consortium name="ELIXIR-Norway"/>
            <consortium name="Elixir Norway"/>
        </authorList>
    </citation>
    <scope>NUCLEOTIDE SEQUENCE [LARGE SCALE GENOMIC DNA]</scope>
</reference>
<name>A0ABP0VPH1_9BRYO</name>
<protein>
    <submittedName>
        <fullName evidence="2">Uncharacterized protein</fullName>
    </submittedName>
</protein>
<proteinExistence type="predicted"/>
<dbReference type="EMBL" id="OZ020096">
    <property type="protein sequence ID" value="CAK9256368.1"/>
    <property type="molecule type" value="Genomic_DNA"/>
</dbReference>
<evidence type="ECO:0000313" key="3">
    <source>
        <dbReference type="Proteomes" id="UP001497444"/>
    </source>
</evidence>
<feature type="region of interest" description="Disordered" evidence="1">
    <location>
        <begin position="1"/>
        <end position="77"/>
    </location>
</feature>
<feature type="compositionally biased region" description="Basic residues" evidence="1">
    <location>
        <begin position="18"/>
        <end position="33"/>
    </location>
</feature>
<dbReference type="Proteomes" id="UP001497444">
    <property type="component" value="Chromosome 1"/>
</dbReference>
<feature type="compositionally biased region" description="Basic and acidic residues" evidence="1">
    <location>
        <begin position="60"/>
        <end position="70"/>
    </location>
</feature>
<sequence length="77" mass="8956">MTIAELSWRRALPSRKDRSAKKRRTQVLRRRIRPPSANREDLKLQAKAQRRPRQGATRKPAKDLPTDLLRRSGTAKS</sequence>
<gene>
    <name evidence="2" type="ORF">CSSPJE1EN1_LOCUS1846</name>
</gene>
<evidence type="ECO:0000256" key="1">
    <source>
        <dbReference type="SAM" id="MobiDB-lite"/>
    </source>
</evidence>
<keyword evidence="3" id="KW-1185">Reference proteome</keyword>
<organism evidence="2 3">
    <name type="scientific">Sphagnum jensenii</name>
    <dbReference type="NCBI Taxonomy" id="128206"/>
    <lineage>
        <taxon>Eukaryota</taxon>
        <taxon>Viridiplantae</taxon>
        <taxon>Streptophyta</taxon>
        <taxon>Embryophyta</taxon>
        <taxon>Bryophyta</taxon>
        <taxon>Sphagnophytina</taxon>
        <taxon>Sphagnopsida</taxon>
        <taxon>Sphagnales</taxon>
        <taxon>Sphagnaceae</taxon>
        <taxon>Sphagnum</taxon>
    </lineage>
</organism>
<accession>A0ABP0VPH1</accession>
<evidence type="ECO:0000313" key="2">
    <source>
        <dbReference type="EMBL" id="CAK9256368.1"/>
    </source>
</evidence>